<dbReference type="SMART" id="SM00217">
    <property type="entry name" value="WAP"/>
    <property type="match status" value="2"/>
</dbReference>
<feature type="domain" description="WAP" evidence="9">
    <location>
        <begin position="29"/>
        <end position="77"/>
    </location>
</feature>
<organism evidence="11 12">
    <name type="scientific">Marmota monax</name>
    <name type="common">Woodchuck</name>
    <dbReference type="NCBI Taxonomy" id="9995"/>
    <lineage>
        <taxon>Eukaryota</taxon>
        <taxon>Metazoa</taxon>
        <taxon>Chordata</taxon>
        <taxon>Craniata</taxon>
        <taxon>Vertebrata</taxon>
        <taxon>Euteleostomi</taxon>
        <taxon>Mammalia</taxon>
        <taxon>Eutheria</taxon>
        <taxon>Euarchontoglires</taxon>
        <taxon>Glires</taxon>
        <taxon>Rodentia</taxon>
        <taxon>Sciuromorpha</taxon>
        <taxon>Sciuridae</taxon>
        <taxon>Xerinae</taxon>
        <taxon>Marmotini</taxon>
        <taxon>Marmota</taxon>
    </lineage>
</organism>
<sequence>MKSSSLLPLVVLLALGTLAPLAVEGSGNESLKAGACPARPQVQCFRYEEPECQSDWQCPEKKRCCPDYCGIKCLDPVAIPRPVKRKPGKCPVVKGQCMMLNPPNHCETDSQCDGDFKCCLGMCGKLCIPPVRA</sequence>
<evidence type="ECO:0000256" key="8">
    <source>
        <dbReference type="SAM" id="SignalP"/>
    </source>
</evidence>
<dbReference type="PRINTS" id="PR00003">
    <property type="entry name" value="4DISULPHCORE"/>
</dbReference>
<dbReference type="PANTHER" id="PTHR19441">
    <property type="entry name" value="WHEY ACDIC PROTEIN WAP"/>
    <property type="match status" value="1"/>
</dbReference>
<keyword evidence="6" id="KW-0044">Antibiotic</keyword>
<comment type="subcellular location">
    <subcellularLocation>
        <location evidence="1">Secreted</location>
    </subcellularLocation>
</comment>
<keyword evidence="7" id="KW-1015">Disulfide bond</keyword>
<dbReference type="CDD" id="cd00199">
    <property type="entry name" value="WAP"/>
    <property type="match status" value="1"/>
</dbReference>
<dbReference type="AlphaFoldDB" id="A0A5E4APM3"/>
<dbReference type="GO" id="GO:0045087">
    <property type="term" value="P:innate immune response"/>
    <property type="evidence" value="ECO:0007669"/>
    <property type="project" value="TreeGrafter"/>
</dbReference>
<evidence type="ECO:0000256" key="2">
    <source>
        <dbReference type="ARBA" id="ARBA00022525"/>
    </source>
</evidence>
<dbReference type="GO" id="GO:0019731">
    <property type="term" value="P:antibacterial humoral response"/>
    <property type="evidence" value="ECO:0007669"/>
    <property type="project" value="TreeGrafter"/>
</dbReference>
<dbReference type="InterPro" id="IPR050514">
    <property type="entry name" value="WAP_four-disulfide_core"/>
</dbReference>
<evidence type="ECO:0000256" key="3">
    <source>
        <dbReference type="ARBA" id="ARBA00022529"/>
    </source>
</evidence>
<dbReference type="PROSITE" id="PS51390">
    <property type="entry name" value="WAP"/>
    <property type="match status" value="2"/>
</dbReference>
<evidence type="ECO:0000256" key="1">
    <source>
        <dbReference type="ARBA" id="ARBA00004613"/>
    </source>
</evidence>
<evidence type="ECO:0000259" key="9">
    <source>
        <dbReference type="PROSITE" id="PS51390"/>
    </source>
</evidence>
<dbReference type="InterPro" id="IPR036645">
    <property type="entry name" value="Elafin-like_sf"/>
</dbReference>
<dbReference type="Gene3D" id="4.10.75.10">
    <property type="entry name" value="Elafin-like"/>
    <property type="match status" value="2"/>
</dbReference>
<feature type="chain" id="PRO_5036367669" evidence="8">
    <location>
        <begin position="26"/>
        <end position="133"/>
    </location>
</feature>
<dbReference type="FunFam" id="4.10.75.10:FF:000001">
    <property type="entry name" value="Anosmin 1"/>
    <property type="match status" value="2"/>
</dbReference>
<dbReference type="SUPFAM" id="SSF57256">
    <property type="entry name" value="Elafin-like"/>
    <property type="match status" value="2"/>
</dbReference>
<evidence type="ECO:0000313" key="12">
    <source>
        <dbReference type="Proteomes" id="UP000335636"/>
    </source>
</evidence>
<evidence type="ECO:0000313" key="10">
    <source>
        <dbReference type="EMBL" id="KAF7462029.1"/>
    </source>
</evidence>
<evidence type="ECO:0000256" key="7">
    <source>
        <dbReference type="ARBA" id="ARBA00023157"/>
    </source>
</evidence>
<keyword evidence="4" id="KW-0646">Protease inhibitor</keyword>
<reference evidence="11 12" key="1">
    <citation type="submission" date="2019-04" db="EMBL/GenBank/DDBJ databases">
        <authorList>
            <person name="Alioto T."/>
            <person name="Alioto T."/>
        </authorList>
    </citation>
    <scope>NUCLEOTIDE SEQUENCE [LARGE SCALE GENOMIC DNA]</scope>
</reference>
<dbReference type="EMBL" id="CABDUW010000120">
    <property type="protein sequence ID" value="VTJ59254.1"/>
    <property type="molecule type" value="Genomic_DNA"/>
</dbReference>
<dbReference type="GO" id="GO:0005615">
    <property type="term" value="C:extracellular space"/>
    <property type="evidence" value="ECO:0007669"/>
    <property type="project" value="TreeGrafter"/>
</dbReference>
<keyword evidence="12" id="KW-1185">Reference proteome</keyword>
<accession>A0A5E4APM3</accession>
<evidence type="ECO:0000256" key="6">
    <source>
        <dbReference type="ARBA" id="ARBA00023022"/>
    </source>
</evidence>
<dbReference type="Proteomes" id="UP000662637">
    <property type="component" value="Unassembled WGS sequence"/>
</dbReference>
<feature type="signal peptide" evidence="8">
    <location>
        <begin position="1"/>
        <end position="25"/>
    </location>
</feature>
<feature type="domain" description="WAP" evidence="9">
    <location>
        <begin position="83"/>
        <end position="131"/>
    </location>
</feature>
<dbReference type="Proteomes" id="UP000335636">
    <property type="component" value="Unassembled WGS sequence"/>
</dbReference>
<dbReference type="Pfam" id="PF00095">
    <property type="entry name" value="WAP"/>
    <property type="match status" value="2"/>
</dbReference>
<gene>
    <name evidence="10" type="ORF">GHT09_013256</name>
    <name evidence="11" type="ORF">MONAX_5E024408</name>
</gene>
<evidence type="ECO:0000256" key="4">
    <source>
        <dbReference type="ARBA" id="ARBA00022690"/>
    </source>
</evidence>
<keyword evidence="3" id="KW-0929">Antimicrobial</keyword>
<name>A0A5E4APM3_MARMO</name>
<reference evidence="10" key="2">
    <citation type="submission" date="2020-08" db="EMBL/GenBank/DDBJ databases">
        <authorList>
            <person name="Shumante A."/>
            <person name="Zimin A.V."/>
            <person name="Puiu D."/>
            <person name="Salzberg S.L."/>
        </authorList>
    </citation>
    <scope>NUCLEOTIDE SEQUENCE</scope>
    <source>
        <strain evidence="10">WC2-LM</strain>
        <tissue evidence="10">Liver</tissue>
    </source>
</reference>
<evidence type="ECO:0000313" key="11">
    <source>
        <dbReference type="EMBL" id="VTJ59254.1"/>
    </source>
</evidence>
<dbReference type="EMBL" id="WJEC01008467">
    <property type="protein sequence ID" value="KAF7462029.1"/>
    <property type="molecule type" value="Genomic_DNA"/>
</dbReference>
<evidence type="ECO:0000256" key="5">
    <source>
        <dbReference type="ARBA" id="ARBA00022729"/>
    </source>
</evidence>
<protein>
    <submittedName>
        <fullName evidence="10">Antileukoproteinase-like</fullName>
    </submittedName>
</protein>
<dbReference type="InterPro" id="IPR008197">
    <property type="entry name" value="WAP_dom"/>
</dbReference>
<dbReference type="PANTHER" id="PTHR19441:SF44">
    <property type="entry name" value="ANTILEUKOPROTEINASE"/>
    <property type="match status" value="1"/>
</dbReference>
<dbReference type="GO" id="GO:0004867">
    <property type="term" value="F:serine-type endopeptidase inhibitor activity"/>
    <property type="evidence" value="ECO:0007669"/>
    <property type="project" value="TreeGrafter"/>
</dbReference>
<keyword evidence="2" id="KW-0964">Secreted</keyword>
<proteinExistence type="predicted"/>
<keyword evidence="5 8" id="KW-0732">Signal</keyword>